<keyword evidence="3" id="KW-0472">Membrane</keyword>
<feature type="transmembrane region" description="Helical" evidence="3">
    <location>
        <begin position="101"/>
        <end position="119"/>
    </location>
</feature>
<keyword evidence="5" id="KW-1185">Reference proteome</keyword>
<proteinExistence type="predicted"/>
<keyword evidence="3" id="KW-1133">Transmembrane helix</keyword>
<keyword evidence="2" id="KW-0802">TPR repeat</keyword>
<reference evidence="4" key="1">
    <citation type="submission" date="2020-10" db="EMBL/GenBank/DDBJ databases">
        <title>Whole-genome sequence of Luteibacter sp. EIF3.</title>
        <authorList>
            <person name="Friedrich I."/>
            <person name="Hertel R."/>
            <person name="Daniel R."/>
        </authorList>
    </citation>
    <scope>NUCLEOTIDE SEQUENCE</scope>
    <source>
        <strain evidence="4">EIF3</strain>
    </source>
</reference>
<feature type="transmembrane region" description="Helical" evidence="3">
    <location>
        <begin position="312"/>
        <end position="331"/>
    </location>
</feature>
<feature type="transmembrane region" description="Helical" evidence="3">
    <location>
        <begin position="367"/>
        <end position="385"/>
    </location>
</feature>
<organism evidence="4 5">
    <name type="scientific">Luteibacter flocculans</name>
    <dbReference type="NCBI Taxonomy" id="2780091"/>
    <lineage>
        <taxon>Bacteria</taxon>
        <taxon>Pseudomonadati</taxon>
        <taxon>Pseudomonadota</taxon>
        <taxon>Gammaproteobacteria</taxon>
        <taxon>Lysobacterales</taxon>
        <taxon>Rhodanobacteraceae</taxon>
        <taxon>Luteibacter</taxon>
    </lineage>
</organism>
<dbReference type="RefSeq" id="WP_250339982.1">
    <property type="nucleotide sequence ID" value="NZ_CP063231.1"/>
</dbReference>
<accession>A0ABY4T3B6</accession>
<evidence type="ECO:0008006" key="6">
    <source>
        <dbReference type="Google" id="ProtNLM"/>
    </source>
</evidence>
<keyword evidence="1" id="KW-0677">Repeat</keyword>
<feature type="transmembrane region" description="Helical" evidence="3">
    <location>
        <begin position="235"/>
        <end position="253"/>
    </location>
</feature>
<keyword evidence="3" id="KW-0812">Transmembrane</keyword>
<evidence type="ECO:0000313" key="4">
    <source>
        <dbReference type="EMBL" id="URL59423.1"/>
    </source>
</evidence>
<name>A0ABY4T3B6_9GAMM</name>
<evidence type="ECO:0000256" key="1">
    <source>
        <dbReference type="ARBA" id="ARBA00022737"/>
    </source>
</evidence>
<feature type="transmembrane region" description="Helical" evidence="3">
    <location>
        <begin position="397"/>
        <end position="415"/>
    </location>
</feature>
<feature type="transmembrane region" description="Helical" evidence="3">
    <location>
        <begin position="15"/>
        <end position="32"/>
    </location>
</feature>
<evidence type="ECO:0000256" key="2">
    <source>
        <dbReference type="ARBA" id="ARBA00022803"/>
    </source>
</evidence>
<sequence length="648" mass="70598">MSTEIAFGVASRRNFAWLIVLAILCLTIAMYAPGLHGPFLLDDIGNLEPLKRWVDGNLAWQGVVFDNRSGPGGRPLSMLTFLANASSDPALGTFAFKATNLAVHLACGALAFVLGVQVFRQAGIQPKHVGWLAAFVAVAWLWLPMQVSTVLYVIQRMAQLATLLTFATLVAFMAARRGVQQGSRAATLALWIGVPALTLLAVAAKETGALALPLAAVLEYTLFQKRQRPRQIDIFFTVTVGIPAICAIAFALLRPDWILGGYANRDFTLPQRLLTEPRVLWSYLQTTFLPVGPRMGLFHDNYPVSTSLTSPGTTLLSLGAWILTIAVAVVWRRRVPLLALGVAGYLVTHALEAGPIGLELYFDHRNYGAALFALIGLVGLLHHFLASRTEKPRVRHALIACAIACVAIYGLGTWSQAEGWKDARTFYAVQYSYNADSPRLLSNFTGEALAAGDLEGALSYINQGEKSEPASEHITSTIWRFVAYCAVDTQPAPEALYDEFEQRAKGRITTYAMVGWELLAQKVSEGCKSVDSARLAMVSLTWLNGSGQATRDQPVWRTRYNTGRMMAEAGRIAEARDVVKQAWLDSDRNNGIGVLLFQLDASLGDIAGCREVLASLSRAEGGADRRLTLAIQTFRQALDRGQIDGSEK</sequence>
<evidence type="ECO:0000256" key="3">
    <source>
        <dbReference type="SAM" id="Phobius"/>
    </source>
</evidence>
<dbReference type="PANTHER" id="PTHR44227">
    <property type="match status" value="1"/>
</dbReference>
<feature type="transmembrane region" description="Helical" evidence="3">
    <location>
        <begin position="338"/>
        <end position="361"/>
    </location>
</feature>
<dbReference type="InterPro" id="IPR052346">
    <property type="entry name" value="O-mannosyl-transferase_TMTC"/>
</dbReference>
<feature type="transmembrane region" description="Helical" evidence="3">
    <location>
        <begin position="157"/>
        <end position="175"/>
    </location>
</feature>
<feature type="transmembrane region" description="Helical" evidence="3">
    <location>
        <begin position="131"/>
        <end position="151"/>
    </location>
</feature>
<evidence type="ECO:0000313" key="5">
    <source>
        <dbReference type="Proteomes" id="UP001056681"/>
    </source>
</evidence>
<dbReference type="PANTHER" id="PTHR44227:SF3">
    <property type="entry name" value="PROTEIN O-MANNOSYL-TRANSFERASE TMTC4"/>
    <property type="match status" value="1"/>
</dbReference>
<protein>
    <recommendedName>
        <fullName evidence="6">Tetratricopeptide repeat protein</fullName>
    </recommendedName>
</protein>
<dbReference type="EMBL" id="CP063231">
    <property type="protein sequence ID" value="URL59423.1"/>
    <property type="molecule type" value="Genomic_DNA"/>
</dbReference>
<dbReference type="Proteomes" id="UP001056681">
    <property type="component" value="Chromosome"/>
</dbReference>
<gene>
    <name evidence="4" type="ORF">IM816_04755</name>
</gene>